<dbReference type="InterPro" id="IPR003140">
    <property type="entry name" value="PLipase/COase/thioEstase"/>
</dbReference>
<protein>
    <recommendedName>
        <fullName evidence="3">Phospholipase/carboxylesterase/thioesterase domain-containing protein</fullName>
    </recommendedName>
</protein>
<evidence type="ECO:0000259" key="3">
    <source>
        <dbReference type="Pfam" id="PF02230"/>
    </source>
</evidence>
<dbReference type="PANTHER" id="PTHR10655">
    <property type="entry name" value="LYSOPHOSPHOLIPASE-RELATED"/>
    <property type="match status" value="1"/>
</dbReference>
<evidence type="ECO:0000256" key="1">
    <source>
        <dbReference type="ARBA" id="ARBA00006499"/>
    </source>
</evidence>
<organism evidence="4">
    <name type="scientific">uncultured Poseidoniia archaeon</name>
    <dbReference type="NCBI Taxonomy" id="1697135"/>
    <lineage>
        <taxon>Archaea</taxon>
        <taxon>Methanobacteriati</taxon>
        <taxon>Thermoplasmatota</taxon>
        <taxon>Candidatus Poseidoniia</taxon>
        <taxon>environmental samples</taxon>
    </lineage>
</organism>
<dbReference type="InterPro" id="IPR050565">
    <property type="entry name" value="LYPA1-2/EST-like"/>
</dbReference>
<name>A0A1B1TEL8_9ARCH</name>
<feature type="domain" description="Phospholipase/carboxylesterase/thioesterase" evidence="3">
    <location>
        <begin position="3"/>
        <end position="196"/>
    </location>
</feature>
<dbReference type="SUPFAM" id="SSF53474">
    <property type="entry name" value="alpha/beta-Hydrolases"/>
    <property type="match status" value="1"/>
</dbReference>
<evidence type="ECO:0000313" key="4">
    <source>
        <dbReference type="EMBL" id="ANV80731.1"/>
    </source>
</evidence>
<dbReference type="InterPro" id="IPR029058">
    <property type="entry name" value="AB_hydrolase_fold"/>
</dbReference>
<sequence>MNGTLVMLHGMTGTSNKMIPLANKLVPDGWDILCPEAIIPHPTRGGFAWWLRDEFNDPSGPLNPLDKESLKQAKESVTRVIKEIPEGPLIVGGFSQGGAIASMMLEHSIQDRIVGLVLIGTKTINPDGLISAVSKIWPRPVAWMHGEKDHLVPISDGEEHLKIFEDQLWPVTKIKHHKGHMVDISKMDELARSIQSMA</sequence>
<dbReference type="EMBL" id="KP211904">
    <property type="protein sequence ID" value="ANV80731.1"/>
    <property type="molecule type" value="Genomic_DNA"/>
</dbReference>
<dbReference type="PANTHER" id="PTHR10655:SF17">
    <property type="entry name" value="LYSOPHOSPHOLIPASE-LIKE PROTEIN 1"/>
    <property type="match status" value="1"/>
</dbReference>
<dbReference type="AlphaFoldDB" id="A0A1B1TEL8"/>
<accession>A0A1B1TEL8</accession>
<proteinExistence type="inferred from homology"/>
<evidence type="ECO:0000256" key="2">
    <source>
        <dbReference type="ARBA" id="ARBA00022801"/>
    </source>
</evidence>
<comment type="similarity">
    <text evidence="1">Belongs to the AB hydrolase superfamily. AB hydrolase 2 family.</text>
</comment>
<dbReference type="GO" id="GO:0016787">
    <property type="term" value="F:hydrolase activity"/>
    <property type="evidence" value="ECO:0007669"/>
    <property type="project" value="UniProtKB-KW"/>
</dbReference>
<dbReference type="Gene3D" id="3.40.50.1820">
    <property type="entry name" value="alpha/beta hydrolase"/>
    <property type="match status" value="1"/>
</dbReference>
<reference evidence="4" key="2">
    <citation type="journal article" date="2015" name="ISME J.">
        <title>A new class of marine Euryarchaeota group II from the Mediterranean deep chlorophyll maximum.</title>
        <authorList>
            <person name="Martin-Cuadrado A.B."/>
            <person name="Garcia-Heredia I."/>
            <person name="Molto A.G."/>
            <person name="Lopez-Ubeda R."/>
            <person name="Kimes N."/>
            <person name="Lopez-Garcia P."/>
            <person name="Moreira D."/>
            <person name="Rodriguez-Valera F."/>
        </authorList>
    </citation>
    <scope>NUCLEOTIDE SEQUENCE</scope>
</reference>
<reference evidence="4" key="1">
    <citation type="submission" date="2014-11" db="EMBL/GenBank/DDBJ databases">
        <authorList>
            <person name="Zhu J."/>
            <person name="Qi W."/>
            <person name="Song R."/>
        </authorList>
    </citation>
    <scope>NUCLEOTIDE SEQUENCE</scope>
</reference>
<dbReference type="Pfam" id="PF02230">
    <property type="entry name" value="Abhydrolase_2"/>
    <property type="match status" value="1"/>
</dbReference>
<keyword evidence="2" id="KW-0378">Hydrolase</keyword>